<dbReference type="Gene3D" id="3.40.30.10">
    <property type="entry name" value="Glutaredoxin"/>
    <property type="match status" value="1"/>
</dbReference>
<dbReference type="InterPro" id="IPR024706">
    <property type="entry name" value="Peroxiredoxin_AhpC-typ"/>
</dbReference>
<dbReference type="InterPro" id="IPR036249">
    <property type="entry name" value="Thioredoxin-like_sf"/>
</dbReference>
<evidence type="ECO:0000313" key="6">
    <source>
        <dbReference type="EMBL" id="WGH75129.1"/>
    </source>
</evidence>
<dbReference type="PIRSF" id="PIRSF000239">
    <property type="entry name" value="AHPC"/>
    <property type="match status" value="1"/>
</dbReference>
<proteinExistence type="inferred from homology"/>
<comment type="function">
    <text evidence="4">Thiol-specific peroxidase that catalyzes the reduction of hydrogen peroxide and organic hydroperoxides to water and alcohols, respectively. Plays a role in cell protection against oxidative stress by detoxifying peroxides.</text>
</comment>
<evidence type="ECO:0000256" key="2">
    <source>
        <dbReference type="ARBA" id="ARBA00023002"/>
    </source>
</evidence>
<evidence type="ECO:0000256" key="4">
    <source>
        <dbReference type="ARBA" id="ARBA00037420"/>
    </source>
</evidence>
<dbReference type="SUPFAM" id="SSF52833">
    <property type="entry name" value="Thioredoxin-like"/>
    <property type="match status" value="1"/>
</dbReference>
<organism evidence="6 7">
    <name type="scientific">Tenacibaculum tangerinum</name>
    <dbReference type="NCBI Taxonomy" id="3038772"/>
    <lineage>
        <taxon>Bacteria</taxon>
        <taxon>Pseudomonadati</taxon>
        <taxon>Bacteroidota</taxon>
        <taxon>Flavobacteriia</taxon>
        <taxon>Flavobacteriales</taxon>
        <taxon>Flavobacteriaceae</taxon>
        <taxon>Tenacibaculum</taxon>
    </lineage>
</organism>
<accession>A0ABY8L0Z6</accession>
<sequence length="164" mass="18516">MKKNKLLEAGTEIPDFTLRIGNGNGDDHKDNFMTLSDHRGQNVILAFYPADWSAVCGNQMMLYNELIPMFENYNAVIYGISVDGTHCHAAFKEHNNMTIPLLCDFEPKGEISKLLGVYNHEKGFCERALFVIDKNGIIQWSHVSPMDVNPGAKEILETLKNIEK</sequence>
<dbReference type="RefSeq" id="WP_279651019.1">
    <property type="nucleotide sequence ID" value="NZ_CP122539.1"/>
</dbReference>
<dbReference type="InterPro" id="IPR013766">
    <property type="entry name" value="Thioredoxin_domain"/>
</dbReference>
<gene>
    <name evidence="6" type="ORF">P8625_13790</name>
</gene>
<feature type="domain" description="Thioredoxin" evidence="5">
    <location>
        <begin position="7"/>
        <end position="164"/>
    </location>
</feature>
<dbReference type="InterPro" id="IPR050217">
    <property type="entry name" value="Peroxiredoxin"/>
</dbReference>
<keyword evidence="7" id="KW-1185">Reference proteome</keyword>
<reference evidence="6 7" key="1">
    <citation type="submission" date="2023-04" db="EMBL/GenBank/DDBJ databases">
        <title>Tenacibaculum tangerinum sp. nov., isolated from sea tidal flat of South Korea.</title>
        <authorList>
            <person name="Lee S.H."/>
            <person name="Kim J.-J."/>
        </authorList>
    </citation>
    <scope>NUCLEOTIDE SEQUENCE [LARGE SCALE GENOMIC DNA]</scope>
    <source>
        <strain evidence="6 7">GRR-S3-23</strain>
    </source>
</reference>
<name>A0ABY8L0Z6_9FLAO</name>
<protein>
    <recommendedName>
        <fullName evidence="3">Thioredoxin peroxidase</fullName>
    </recommendedName>
</protein>
<dbReference type="PROSITE" id="PS51352">
    <property type="entry name" value="THIOREDOXIN_2"/>
    <property type="match status" value="1"/>
</dbReference>
<evidence type="ECO:0000313" key="7">
    <source>
        <dbReference type="Proteomes" id="UP001232001"/>
    </source>
</evidence>
<evidence type="ECO:0000256" key="3">
    <source>
        <dbReference type="ARBA" id="ARBA00032824"/>
    </source>
</evidence>
<dbReference type="Pfam" id="PF00578">
    <property type="entry name" value="AhpC-TSA"/>
    <property type="match status" value="1"/>
</dbReference>
<comment type="similarity">
    <text evidence="1">Belongs to the peroxiredoxin family. AhpC/Prx1 subfamily.</text>
</comment>
<keyword evidence="2" id="KW-0560">Oxidoreductase</keyword>
<evidence type="ECO:0000256" key="1">
    <source>
        <dbReference type="ARBA" id="ARBA00009796"/>
    </source>
</evidence>
<evidence type="ECO:0000259" key="5">
    <source>
        <dbReference type="PROSITE" id="PS51352"/>
    </source>
</evidence>
<dbReference type="PANTHER" id="PTHR10681:SF128">
    <property type="entry name" value="THIOREDOXIN-DEPENDENT PEROXIDE REDUCTASE, MITOCHONDRIAL"/>
    <property type="match status" value="1"/>
</dbReference>
<dbReference type="PANTHER" id="PTHR10681">
    <property type="entry name" value="THIOREDOXIN PEROXIDASE"/>
    <property type="match status" value="1"/>
</dbReference>
<dbReference type="InterPro" id="IPR000866">
    <property type="entry name" value="AhpC/TSA"/>
</dbReference>
<dbReference type="Proteomes" id="UP001232001">
    <property type="component" value="Chromosome"/>
</dbReference>
<dbReference type="EMBL" id="CP122539">
    <property type="protein sequence ID" value="WGH75129.1"/>
    <property type="molecule type" value="Genomic_DNA"/>
</dbReference>